<name>A0ABV2CR57_9RHOO</name>
<evidence type="ECO:0000313" key="3">
    <source>
        <dbReference type="Proteomes" id="UP001548590"/>
    </source>
</evidence>
<dbReference type="RefSeq" id="WP_345928417.1">
    <property type="nucleotide sequence ID" value="NZ_JBDIVF010000006.1"/>
</dbReference>
<keyword evidence="1" id="KW-0812">Transmembrane</keyword>
<organism evidence="2 3">
    <name type="scientific">Uliginosibacterium paludis</name>
    <dbReference type="NCBI Taxonomy" id="1615952"/>
    <lineage>
        <taxon>Bacteria</taxon>
        <taxon>Pseudomonadati</taxon>
        <taxon>Pseudomonadota</taxon>
        <taxon>Betaproteobacteria</taxon>
        <taxon>Rhodocyclales</taxon>
        <taxon>Zoogloeaceae</taxon>
        <taxon>Uliginosibacterium</taxon>
    </lineage>
</organism>
<proteinExistence type="predicted"/>
<keyword evidence="1" id="KW-1133">Transmembrane helix</keyword>
<sequence>MSSHALSGEASATLIAALYPDCMAATRAAQLLASQVSLADWQLSVIHPGDPFVINKAEPERRGIWHTVLRSHGWLGLAGFAIGLLGGGVMVRMDWFGAGGTPGTVLATLSAFAAMAGLMLAGLISLRPDHGYVLARLHQALESGQWAVIARPANALQKRAALAALDSSGGRVLRSL</sequence>
<keyword evidence="3" id="KW-1185">Reference proteome</keyword>
<dbReference type="EMBL" id="JBEWLZ010000005">
    <property type="protein sequence ID" value="MET1490242.1"/>
    <property type="molecule type" value="Genomic_DNA"/>
</dbReference>
<gene>
    <name evidence="2" type="ORF">ABVT11_10435</name>
</gene>
<feature type="transmembrane region" description="Helical" evidence="1">
    <location>
        <begin position="105"/>
        <end position="126"/>
    </location>
</feature>
<dbReference type="Proteomes" id="UP001548590">
    <property type="component" value="Unassembled WGS sequence"/>
</dbReference>
<reference evidence="2 3" key="1">
    <citation type="submission" date="2024-07" db="EMBL/GenBank/DDBJ databases">
        <title>Uliginosibacterium paludis KCTC:42655.</title>
        <authorList>
            <person name="Kim M.K."/>
        </authorList>
    </citation>
    <scope>NUCLEOTIDE SEQUENCE [LARGE SCALE GENOMIC DNA]</scope>
    <source>
        <strain evidence="2 3">KCTC 42655</strain>
    </source>
</reference>
<accession>A0ABV2CR57</accession>
<evidence type="ECO:0000256" key="1">
    <source>
        <dbReference type="SAM" id="Phobius"/>
    </source>
</evidence>
<comment type="caution">
    <text evidence="2">The sequence shown here is derived from an EMBL/GenBank/DDBJ whole genome shotgun (WGS) entry which is preliminary data.</text>
</comment>
<feature type="transmembrane region" description="Helical" evidence="1">
    <location>
        <begin position="74"/>
        <end position="93"/>
    </location>
</feature>
<evidence type="ECO:0000313" key="2">
    <source>
        <dbReference type="EMBL" id="MET1490242.1"/>
    </source>
</evidence>
<evidence type="ECO:0008006" key="4">
    <source>
        <dbReference type="Google" id="ProtNLM"/>
    </source>
</evidence>
<keyword evidence="1" id="KW-0472">Membrane</keyword>
<protein>
    <recommendedName>
        <fullName evidence="4">DUF423 domain-containing protein</fullName>
    </recommendedName>
</protein>